<comment type="caution">
    <text evidence="19">The sequence shown here is derived from an EMBL/GenBank/DDBJ whole genome shotgun (WGS) entry which is preliminary data.</text>
</comment>
<evidence type="ECO:0000256" key="13">
    <source>
        <dbReference type="ARBA" id="ARBA00053015"/>
    </source>
</evidence>
<evidence type="ECO:0000259" key="16">
    <source>
        <dbReference type="Pfam" id="PF02706"/>
    </source>
</evidence>
<keyword evidence="20" id="KW-1185">Reference proteome</keyword>
<dbReference type="EMBL" id="JAAVXB010000002">
    <property type="protein sequence ID" value="NKF21888.1"/>
    <property type="molecule type" value="Genomic_DNA"/>
</dbReference>
<evidence type="ECO:0000259" key="17">
    <source>
        <dbReference type="Pfam" id="PF13614"/>
    </source>
</evidence>
<dbReference type="GO" id="GO:0005886">
    <property type="term" value="C:plasma membrane"/>
    <property type="evidence" value="ECO:0007669"/>
    <property type="project" value="UniProtKB-SubCell"/>
</dbReference>
<comment type="catalytic activity">
    <reaction evidence="13">
        <text>L-tyrosyl-[protein] + ATP = O-phospho-L-tyrosyl-[protein] + ADP + H(+)</text>
        <dbReference type="Rhea" id="RHEA:10596"/>
        <dbReference type="Rhea" id="RHEA-COMP:10136"/>
        <dbReference type="Rhea" id="RHEA-COMP:20101"/>
        <dbReference type="ChEBI" id="CHEBI:15378"/>
        <dbReference type="ChEBI" id="CHEBI:30616"/>
        <dbReference type="ChEBI" id="CHEBI:46858"/>
        <dbReference type="ChEBI" id="CHEBI:61978"/>
        <dbReference type="ChEBI" id="CHEBI:456216"/>
    </reaction>
</comment>
<protein>
    <submittedName>
        <fullName evidence="19">Polysaccharide biosynthesis tyrosine autokinase</fullName>
        <ecNumber evidence="19">2.7.10.2</ecNumber>
    </submittedName>
</protein>
<reference evidence="19" key="1">
    <citation type="submission" date="2020-03" db="EMBL/GenBank/DDBJ databases">
        <title>Solimonas marina sp. nov., isolated from deep seawater of the Pacific Ocean.</title>
        <authorList>
            <person name="Liu X."/>
            <person name="Lai Q."/>
            <person name="Sun F."/>
            <person name="Gai Y."/>
            <person name="Li G."/>
            <person name="Shao Z."/>
        </authorList>
    </citation>
    <scope>NUCLEOTIDE SEQUENCE</scope>
    <source>
        <strain evidence="19">C16B3</strain>
    </source>
</reference>
<keyword evidence="3" id="KW-1003">Cell membrane</keyword>
<evidence type="ECO:0000256" key="5">
    <source>
        <dbReference type="ARBA" id="ARBA00022679"/>
    </source>
</evidence>
<dbReference type="InterPro" id="IPR005700">
    <property type="entry name" value="EPS_ExoP-like"/>
</dbReference>
<gene>
    <name evidence="19" type="ORF">G7Y82_06125</name>
</gene>
<dbReference type="NCBIfam" id="TIGR01007">
    <property type="entry name" value="eps_fam"/>
    <property type="match status" value="1"/>
</dbReference>
<dbReference type="RefSeq" id="WP_168147110.1">
    <property type="nucleotide sequence ID" value="NZ_JAAVXB010000002.1"/>
</dbReference>
<dbReference type="FunFam" id="3.40.50.300:FF:000527">
    <property type="entry name" value="Tyrosine-protein kinase etk"/>
    <property type="match status" value="1"/>
</dbReference>
<evidence type="ECO:0000256" key="15">
    <source>
        <dbReference type="SAM" id="Phobius"/>
    </source>
</evidence>
<dbReference type="NCBIfam" id="TIGR01005">
    <property type="entry name" value="eps_transp_fam"/>
    <property type="match status" value="1"/>
</dbReference>
<evidence type="ECO:0000256" key="9">
    <source>
        <dbReference type="ARBA" id="ARBA00022840"/>
    </source>
</evidence>
<keyword evidence="8" id="KW-0418">Kinase</keyword>
<evidence type="ECO:0000256" key="14">
    <source>
        <dbReference type="SAM" id="Coils"/>
    </source>
</evidence>
<dbReference type="EC" id="2.7.10.2" evidence="19"/>
<dbReference type="InterPro" id="IPR050445">
    <property type="entry name" value="Bact_polysacc_biosynth/exp"/>
</dbReference>
<evidence type="ECO:0000256" key="3">
    <source>
        <dbReference type="ARBA" id="ARBA00022475"/>
    </source>
</evidence>
<dbReference type="Gene3D" id="3.40.50.300">
    <property type="entry name" value="P-loop containing nucleotide triphosphate hydrolases"/>
    <property type="match status" value="1"/>
</dbReference>
<evidence type="ECO:0000256" key="6">
    <source>
        <dbReference type="ARBA" id="ARBA00022692"/>
    </source>
</evidence>
<feature type="domain" description="Polysaccharide chain length determinant N-terminal" evidence="16">
    <location>
        <begin position="22"/>
        <end position="117"/>
    </location>
</feature>
<dbReference type="InterPro" id="IPR032807">
    <property type="entry name" value="GNVR"/>
</dbReference>
<dbReference type="GO" id="GO:0005524">
    <property type="term" value="F:ATP binding"/>
    <property type="evidence" value="ECO:0007669"/>
    <property type="project" value="UniProtKB-KW"/>
</dbReference>
<dbReference type="Pfam" id="PF02706">
    <property type="entry name" value="Wzz"/>
    <property type="match status" value="1"/>
</dbReference>
<accession>A0A969W9D2</accession>
<evidence type="ECO:0000256" key="10">
    <source>
        <dbReference type="ARBA" id="ARBA00022989"/>
    </source>
</evidence>
<feature type="domain" description="AAA" evidence="17">
    <location>
        <begin position="557"/>
        <end position="680"/>
    </location>
</feature>
<feature type="transmembrane region" description="Helical" evidence="15">
    <location>
        <begin position="38"/>
        <end position="57"/>
    </location>
</feature>
<evidence type="ECO:0000259" key="18">
    <source>
        <dbReference type="Pfam" id="PF13807"/>
    </source>
</evidence>
<comment type="subcellular location">
    <subcellularLocation>
        <location evidence="1">Cell inner membrane</location>
        <topology evidence="1">Multi-pass membrane protein</topology>
    </subcellularLocation>
</comment>
<dbReference type="InterPro" id="IPR003856">
    <property type="entry name" value="LPS_length_determ_N"/>
</dbReference>
<sequence length="753" mass="81572">MTLERSSAAAYTDPVASVRDEDEVDLAQLLASVWAGRYILAAFVAAFAVLGALYYIAAAPVYETIGLVQVEQDSQSPTADAAALGTLSAMLGAPTETESEIQILQSQMVLGAVIKALNLEIDAQPKYLPLFGQFVARKHANAQAPVAPLLGLKSYAWGGESITVTKFDVPATLLDAKFTLTAIGADRFVLRDANDNIVIKDGRVGVEAQAPTADGPLKIFVQDLRARPDTCFVVVKWAMEDVLRNLRNQLQIVEQGKQSGIIGLTADGPSPSYVAAVVQQIEDAYVRQNVQRRSAEAQQSLNFLKQQLPEIKERVDAAQAKLNAYQVQRGSVNVTKETDLILQQAVDLETQRLQLVAQKEQALQRFTAQHPVVQALDAQIKNLDAEEADIKKRSQALPSTQQEVLSLMRDLEVNEQLYTTLLNSSQQLQVAKAGTVGNVRIIDEPLTPRKPVKPKFTLVVALSIVLGLILGTAWLFLRRALFRGVDRPDEIERALGLSTYAAVPYSAGQKRLARAARAKAPGSHILAALEPDNVAVEALRSLRTSLQFALLEAGNNLIALSGPTPGLGKSFVSINLACVLAQGGKRVVVIDGDLRRGHLHKYVGAAAAPGLSDYIAGDVELPAVLKPTQVKGLTLLANGTTPPNPAELLMHDRFTALLQQLSHEYDLVIIDTPPILPVADASIIGRSAGCVFLILKEGEHPMRSIDESLRRFRQAGVQIRGVIFNQVGAAGGGYSYYNTYSYSYKSRYKSEVR</sequence>
<dbReference type="Pfam" id="PF13807">
    <property type="entry name" value="GNVR"/>
    <property type="match status" value="1"/>
</dbReference>
<dbReference type="PANTHER" id="PTHR32309:SF32">
    <property type="entry name" value="TYROSINE-PROTEIN KINASE ETK-RELATED"/>
    <property type="match status" value="1"/>
</dbReference>
<evidence type="ECO:0000256" key="12">
    <source>
        <dbReference type="ARBA" id="ARBA00023137"/>
    </source>
</evidence>
<keyword evidence="9" id="KW-0067">ATP-binding</keyword>
<keyword evidence="4" id="KW-0997">Cell inner membrane</keyword>
<feature type="transmembrane region" description="Helical" evidence="15">
    <location>
        <begin position="456"/>
        <end position="477"/>
    </location>
</feature>
<proteinExistence type="inferred from homology"/>
<feature type="domain" description="Tyrosine-protein kinase G-rich" evidence="18">
    <location>
        <begin position="400"/>
        <end position="480"/>
    </location>
</feature>
<dbReference type="SUPFAM" id="SSF52540">
    <property type="entry name" value="P-loop containing nucleoside triphosphate hydrolases"/>
    <property type="match status" value="1"/>
</dbReference>
<dbReference type="InterPro" id="IPR027417">
    <property type="entry name" value="P-loop_NTPase"/>
</dbReference>
<name>A0A969W9D2_9GAMM</name>
<dbReference type="InterPro" id="IPR025669">
    <property type="entry name" value="AAA_dom"/>
</dbReference>
<dbReference type="PANTHER" id="PTHR32309">
    <property type="entry name" value="TYROSINE-PROTEIN KINASE"/>
    <property type="match status" value="1"/>
</dbReference>
<dbReference type="InterPro" id="IPR005702">
    <property type="entry name" value="Wzc-like_C"/>
</dbReference>
<evidence type="ECO:0000256" key="2">
    <source>
        <dbReference type="ARBA" id="ARBA00008883"/>
    </source>
</evidence>
<evidence type="ECO:0000313" key="19">
    <source>
        <dbReference type="EMBL" id="NKF21888.1"/>
    </source>
</evidence>
<keyword evidence="11 15" id="KW-0472">Membrane</keyword>
<keyword evidence="5 19" id="KW-0808">Transferase</keyword>
<evidence type="ECO:0000256" key="11">
    <source>
        <dbReference type="ARBA" id="ARBA00023136"/>
    </source>
</evidence>
<feature type="coiled-coil region" evidence="14">
    <location>
        <begin position="278"/>
        <end position="393"/>
    </location>
</feature>
<evidence type="ECO:0000256" key="4">
    <source>
        <dbReference type="ARBA" id="ARBA00022519"/>
    </source>
</evidence>
<keyword evidence="14" id="KW-0175">Coiled coil</keyword>
<dbReference type="CDD" id="cd05387">
    <property type="entry name" value="BY-kinase"/>
    <property type="match status" value="1"/>
</dbReference>
<dbReference type="AlphaFoldDB" id="A0A969W9D2"/>
<dbReference type="GO" id="GO:0004715">
    <property type="term" value="F:non-membrane spanning protein tyrosine kinase activity"/>
    <property type="evidence" value="ECO:0007669"/>
    <property type="project" value="UniProtKB-EC"/>
</dbReference>
<keyword evidence="7" id="KW-0547">Nucleotide-binding</keyword>
<dbReference type="Proteomes" id="UP000653472">
    <property type="component" value="Unassembled WGS sequence"/>
</dbReference>
<evidence type="ECO:0000313" key="20">
    <source>
        <dbReference type="Proteomes" id="UP000653472"/>
    </source>
</evidence>
<organism evidence="19 20">
    <name type="scientific">Solimonas marina</name>
    <dbReference type="NCBI Taxonomy" id="2714601"/>
    <lineage>
        <taxon>Bacteria</taxon>
        <taxon>Pseudomonadati</taxon>
        <taxon>Pseudomonadota</taxon>
        <taxon>Gammaproteobacteria</taxon>
        <taxon>Nevskiales</taxon>
        <taxon>Nevskiaceae</taxon>
        <taxon>Solimonas</taxon>
    </lineage>
</organism>
<evidence type="ECO:0000256" key="8">
    <source>
        <dbReference type="ARBA" id="ARBA00022777"/>
    </source>
</evidence>
<dbReference type="Pfam" id="PF13614">
    <property type="entry name" value="AAA_31"/>
    <property type="match status" value="1"/>
</dbReference>
<keyword evidence="12" id="KW-0829">Tyrosine-protein kinase</keyword>
<dbReference type="GO" id="GO:0042802">
    <property type="term" value="F:identical protein binding"/>
    <property type="evidence" value="ECO:0007669"/>
    <property type="project" value="UniProtKB-ARBA"/>
</dbReference>
<evidence type="ECO:0000256" key="7">
    <source>
        <dbReference type="ARBA" id="ARBA00022741"/>
    </source>
</evidence>
<keyword evidence="10 15" id="KW-1133">Transmembrane helix</keyword>
<comment type="similarity">
    <text evidence="2">Belongs to the etk/wzc family.</text>
</comment>
<dbReference type="Pfam" id="PF23607">
    <property type="entry name" value="WZC_N"/>
    <property type="match status" value="1"/>
</dbReference>
<keyword evidence="6 15" id="KW-0812">Transmembrane</keyword>
<evidence type="ECO:0000256" key="1">
    <source>
        <dbReference type="ARBA" id="ARBA00004429"/>
    </source>
</evidence>